<dbReference type="InterPro" id="IPR017946">
    <property type="entry name" value="PLC-like_Pdiesterase_TIM-brl"/>
</dbReference>
<dbReference type="Proteomes" id="UP000033882">
    <property type="component" value="Unassembled WGS sequence"/>
</dbReference>
<reference evidence="2 3" key="1">
    <citation type="journal article" date="2015" name="Nature">
        <title>rRNA introns, odd ribosomes, and small enigmatic genomes across a large radiation of phyla.</title>
        <authorList>
            <person name="Brown C.T."/>
            <person name="Hug L.A."/>
            <person name="Thomas B.C."/>
            <person name="Sharon I."/>
            <person name="Castelle C.J."/>
            <person name="Singh A."/>
            <person name="Wilkins M.J."/>
            <person name="Williams K.H."/>
            <person name="Banfield J.F."/>
        </authorList>
    </citation>
    <scope>NUCLEOTIDE SEQUENCE [LARGE SCALE GENOMIC DNA]</scope>
</reference>
<evidence type="ECO:0000313" key="3">
    <source>
        <dbReference type="Proteomes" id="UP000033882"/>
    </source>
</evidence>
<name>A0A0G1U833_9BACT</name>
<organism evidence="2 3">
    <name type="scientific">Candidatus Wolfebacteria bacterium GW2011_GWA2_47_9b</name>
    <dbReference type="NCBI Taxonomy" id="1619005"/>
    <lineage>
        <taxon>Bacteria</taxon>
        <taxon>Candidatus Wolfeibacteriota</taxon>
    </lineage>
</organism>
<dbReference type="PANTHER" id="PTHR46211">
    <property type="entry name" value="GLYCEROPHOSPHORYL DIESTER PHOSPHODIESTERASE"/>
    <property type="match status" value="1"/>
</dbReference>
<accession>A0A0G1U833</accession>
<feature type="domain" description="GP-PDE" evidence="1">
    <location>
        <begin position="4"/>
        <end position="228"/>
    </location>
</feature>
<dbReference type="PANTHER" id="PTHR46211:SF1">
    <property type="entry name" value="GLYCEROPHOSPHODIESTER PHOSPHODIESTERASE, CYTOPLASMIC"/>
    <property type="match status" value="1"/>
</dbReference>
<sequence>MNKPLRFGHRGASGYFPENTLAAFQKAIDLGVDMVELDVHRCKTGEIVVMHDDTVDRTTNGYGRVADLALDALRMLDAGQGERVVTLEEVLDMLDHRVGAVVELKEAEVIEPTAEIINRYISEKGWAVDQFSVTAFDHYLLRTFHKLCPRVRLGAILAGNPIGYAEFGQRLGAASVNMAHPFLTQEFVYDAHERGLQVFAWPVDEPRDIERMKSIGVDGIFSNFPDRI</sequence>
<dbReference type="PROSITE" id="PS51704">
    <property type="entry name" value="GP_PDE"/>
    <property type="match status" value="1"/>
</dbReference>
<evidence type="ECO:0000313" key="2">
    <source>
        <dbReference type="EMBL" id="KKU90296.1"/>
    </source>
</evidence>
<dbReference type="GO" id="GO:0006629">
    <property type="term" value="P:lipid metabolic process"/>
    <property type="evidence" value="ECO:0007669"/>
    <property type="project" value="InterPro"/>
</dbReference>
<dbReference type="AlphaFoldDB" id="A0A0G1U833"/>
<dbReference type="GO" id="GO:0008081">
    <property type="term" value="F:phosphoric diester hydrolase activity"/>
    <property type="evidence" value="ECO:0007669"/>
    <property type="project" value="InterPro"/>
</dbReference>
<dbReference type="InterPro" id="IPR030395">
    <property type="entry name" value="GP_PDE_dom"/>
</dbReference>
<proteinExistence type="predicted"/>
<protein>
    <submittedName>
        <fullName evidence="2">Glycerophosphoryl diester phosphodiesterase</fullName>
    </submittedName>
</protein>
<dbReference type="SUPFAM" id="SSF51695">
    <property type="entry name" value="PLC-like phosphodiesterases"/>
    <property type="match status" value="1"/>
</dbReference>
<dbReference type="Gene3D" id="3.20.20.190">
    <property type="entry name" value="Phosphatidylinositol (PI) phosphodiesterase"/>
    <property type="match status" value="1"/>
</dbReference>
<evidence type="ECO:0000259" key="1">
    <source>
        <dbReference type="PROSITE" id="PS51704"/>
    </source>
</evidence>
<gene>
    <name evidence="2" type="ORF">UY19_C0004G0010</name>
</gene>
<dbReference type="EMBL" id="LCPB01000004">
    <property type="protein sequence ID" value="KKU90296.1"/>
    <property type="molecule type" value="Genomic_DNA"/>
</dbReference>
<dbReference type="PATRIC" id="fig|1619005.3.peg.247"/>
<comment type="caution">
    <text evidence="2">The sequence shown here is derived from an EMBL/GenBank/DDBJ whole genome shotgun (WGS) entry which is preliminary data.</text>
</comment>
<dbReference type="Pfam" id="PF03009">
    <property type="entry name" value="GDPD"/>
    <property type="match status" value="1"/>
</dbReference>